<evidence type="ECO:0000256" key="1">
    <source>
        <dbReference type="SAM" id="MobiDB-lite"/>
    </source>
</evidence>
<proteinExistence type="predicted"/>
<accession>A0A6L2LJW6</accession>
<dbReference type="GO" id="GO:0003964">
    <property type="term" value="F:RNA-directed DNA polymerase activity"/>
    <property type="evidence" value="ECO:0007669"/>
    <property type="project" value="UniProtKB-KW"/>
</dbReference>
<keyword evidence="2" id="KW-0548">Nucleotidyltransferase</keyword>
<feature type="region of interest" description="Disordered" evidence="1">
    <location>
        <begin position="432"/>
        <end position="467"/>
    </location>
</feature>
<name>A0A6L2LJW6_TANCI</name>
<organism evidence="2">
    <name type="scientific">Tanacetum cinerariifolium</name>
    <name type="common">Dalmatian daisy</name>
    <name type="synonym">Chrysanthemum cinerariifolium</name>
    <dbReference type="NCBI Taxonomy" id="118510"/>
    <lineage>
        <taxon>Eukaryota</taxon>
        <taxon>Viridiplantae</taxon>
        <taxon>Streptophyta</taxon>
        <taxon>Embryophyta</taxon>
        <taxon>Tracheophyta</taxon>
        <taxon>Spermatophyta</taxon>
        <taxon>Magnoliopsida</taxon>
        <taxon>eudicotyledons</taxon>
        <taxon>Gunneridae</taxon>
        <taxon>Pentapetalae</taxon>
        <taxon>asterids</taxon>
        <taxon>campanulids</taxon>
        <taxon>Asterales</taxon>
        <taxon>Asteraceae</taxon>
        <taxon>Asteroideae</taxon>
        <taxon>Anthemideae</taxon>
        <taxon>Anthemidinae</taxon>
        <taxon>Tanacetum</taxon>
    </lineage>
</organism>
<protein>
    <submittedName>
        <fullName evidence="2">Putative reverse transcriptase domain-containing protein</fullName>
    </submittedName>
</protein>
<feature type="compositionally biased region" description="Low complexity" evidence="1">
    <location>
        <begin position="442"/>
        <end position="456"/>
    </location>
</feature>
<sequence>MYIGEAVSIFDNGLRRAIEAIVICGGPFVGISNREFGSIFNLSPRQKAVVECLRAPRAQNFLTVIPIEGPGQHMSALEYRTILKYWLMIPLFLVDEPCPVFRKVCLDSFGEHAVHCKELPGFKYRHDLVRENGFVAGQAALKAESSKVAKHEKTCFENQHVFILFAFDTFSFLAPEAEEFSTRIQRVVQNDKNGKGERKFFKCEDPNHLIGQCPKLSRYQNQKAFVGGFWSDSDEDEEEKTKDKKCLMAKPSNEVTKMPKATTIDVSLTKSYIPKVYKIPGISFTIAQFYKPVENRNIHEERIMVDRTIKSQTVALNPNQILTKELSLDMKQWEELIQENVFRREGHRDRLPACLHHMLYYVVTKEQYNISYFFVKRIECAKATPTENLPYGMFLTRLYRYVMETYPHLDNGIYDIVERVMHHLALRQTRRPQSDCGMARRSVSFSSSHHQGTSSHQHNDDDDVKTS</sequence>
<dbReference type="EMBL" id="BKCJ010004405">
    <property type="protein sequence ID" value="GEU60852.1"/>
    <property type="molecule type" value="Genomic_DNA"/>
</dbReference>
<dbReference type="PANTHER" id="PTHR48462:SF1">
    <property type="entry name" value="PROTEIN, PUTATIVE-RELATED"/>
    <property type="match status" value="1"/>
</dbReference>
<keyword evidence="2" id="KW-0695">RNA-directed DNA polymerase</keyword>
<keyword evidence="2" id="KW-0808">Transferase</keyword>
<dbReference type="AlphaFoldDB" id="A0A6L2LJW6"/>
<gene>
    <name evidence="2" type="ORF">Tci_032830</name>
</gene>
<comment type="caution">
    <text evidence="2">The sequence shown here is derived from an EMBL/GenBank/DDBJ whole genome shotgun (WGS) entry which is preliminary data.</text>
</comment>
<reference evidence="2" key="1">
    <citation type="journal article" date="2019" name="Sci. Rep.">
        <title>Draft genome of Tanacetum cinerariifolium, the natural source of mosquito coil.</title>
        <authorList>
            <person name="Yamashiro T."/>
            <person name="Shiraishi A."/>
            <person name="Satake H."/>
            <person name="Nakayama K."/>
        </authorList>
    </citation>
    <scope>NUCLEOTIDE SEQUENCE</scope>
</reference>
<evidence type="ECO:0000313" key="2">
    <source>
        <dbReference type="EMBL" id="GEU60852.1"/>
    </source>
</evidence>
<dbReference type="PANTHER" id="PTHR48462">
    <property type="entry name" value="PROTEIN, PUTATIVE-RELATED"/>
    <property type="match status" value="1"/>
</dbReference>